<gene>
    <name evidence="1" type="ORF">OUZ56_009829</name>
</gene>
<dbReference type="Proteomes" id="UP001234178">
    <property type="component" value="Unassembled WGS sequence"/>
</dbReference>
<organism evidence="1 2">
    <name type="scientific">Daphnia magna</name>
    <dbReference type="NCBI Taxonomy" id="35525"/>
    <lineage>
        <taxon>Eukaryota</taxon>
        <taxon>Metazoa</taxon>
        <taxon>Ecdysozoa</taxon>
        <taxon>Arthropoda</taxon>
        <taxon>Crustacea</taxon>
        <taxon>Branchiopoda</taxon>
        <taxon>Diplostraca</taxon>
        <taxon>Cladocera</taxon>
        <taxon>Anomopoda</taxon>
        <taxon>Daphniidae</taxon>
        <taxon>Daphnia</taxon>
    </lineage>
</organism>
<accession>A0ABR0AH04</accession>
<reference evidence="1 2" key="1">
    <citation type="journal article" date="2023" name="Nucleic Acids Res.">
        <title>The hologenome of Daphnia magna reveals possible DNA methylation and microbiome-mediated evolution of the host genome.</title>
        <authorList>
            <person name="Chaturvedi A."/>
            <person name="Li X."/>
            <person name="Dhandapani V."/>
            <person name="Marshall H."/>
            <person name="Kissane S."/>
            <person name="Cuenca-Cambronero M."/>
            <person name="Asole G."/>
            <person name="Calvet F."/>
            <person name="Ruiz-Romero M."/>
            <person name="Marangio P."/>
            <person name="Guigo R."/>
            <person name="Rago D."/>
            <person name="Mirbahai L."/>
            <person name="Eastwood N."/>
            <person name="Colbourne J.K."/>
            <person name="Zhou J."/>
            <person name="Mallon E."/>
            <person name="Orsini L."/>
        </authorList>
    </citation>
    <scope>NUCLEOTIDE SEQUENCE [LARGE SCALE GENOMIC DNA]</scope>
    <source>
        <strain evidence="1">LRV0_1</strain>
    </source>
</reference>
<name>A0ABR0AH04_9CRUS</name>
<comment type="caution">
    <text evidence="1">The sequence shown here is derived from an EMBL/GenBank/DDBJ whole genome shotgun (WGS) entry which is preliminary data.</text>
</comment>
<evidence type="ECO:0000313" key="2">
    <source>
        <dbReference type="Proteomes" id="UP001234178"/>
    </source>
</evidence>
<dbReference type="EMBL" id="JAOYFB010000037">
    <property type="protein sequence ID" value="KAK4024407.1"/>
    <property type="molecule type" value="Genomic_DNA"/>
</dbReference>
<protein>
    <submittedName>
        <fullName evidence="1">Uncharacterized protein</fullName>
    </submittedName>
</protein>
<proteinExistence type="predicted"/>
<sequence>MYPSVAEDSGTDKRSAMHLLNRVTNQISSTIEVSSSFSSLAILVYIHEAFKFVEEHPDYAASIISIDNAKEF</sequence>
<keyword evidence="2" id="KW-1185">Reference proteome</keyword>
<evidence type="ECO:0000313" key="1">
    <source>
        <dbReference type="EMBL" id="KAK4024407.1"/>
    </source>
</evidence>